<dbReference type="InterPro" id="IPR023192">
    <property type="entry name" value="TGS-like_dom_sf"/>
</dbReference>
<keyword evidence="2" id="KW-0479">Metal-binding</keyword>
<dbReference type="CDD" id="cd04867">
    <property type="entry name" value="TGS_YchF_OLA1"/>
    <property type="match status" value="1"/>
</dbReference>
<keyword evidence="3 6" id="KW-0547">Nucleotide-binding</keyword>
<dbReference type="InterPro" id="IPR031167">
    <property type="entry name" value="G_OBG"/>
</dbReference>
<dbReference type="Gene3D" id="1.10.150.300">
    <property type="entry name" value="TGS-like domain"/>
    <property type="match status" value="1"/>
</dbReference>
<evidence type="ECO:0000256" key="6">
    <source>
        <dbReference type="HAMAP-Rule" id="MF_00944"/>
    </source>
</evidence>
<feature type="domain" description="TGS" evidence="8">
    <location>
        <begin position="277"/>
        <end position="360"/>
    </location>
</feature>
<dbReference type="Gene3D" id="3.10.20.30">
    <property type="match status" value="1"/>
</dbReference>
<dbReference type="Pfam" id="PF01926">
    <property type="entry name" value="MMR_HSR1"/>
    <property type="match status" value="1"/>
</dbReference>
<dbReference type="HAMAP" id="MF_00944">
    <property type="entry name" value="YchF_OLA1_ATPase"/>
    <property type="match status" value="1"/>
</dbReference>
<evidence type="ECO:0000256" key="5">
    <source>
        <dbReference type="ARBA" id="ARBA00022842"/>
    </source>
</evidence>
<dbReference type="InterPro" id="IPR006073">
    <property type="entry name" value="GTP-bd"/>
</dbReference>
<dbReference type="RefSeq" id="WP_158354682.1">
    <property type="nucleotide sequence ID" value="NZ_CP034867.1"/>
</dbReference>
<dbReference type="PIRSF" id="PIRSF006641">
    <property type="entry name" value="CHP00092"/>
    <property type="match status" value="1"/>
</dbReference>
<dbReference type="GO" id="GO:0005524">
    <property type="term" value="F:ATP binding"/>
    <property type="evidence" value="ECO:0007669"/>
    <property type="project" value="UniProtKB-UniRule"/>
</dbReference>
<evidence type="ECO:0000256" key="2">
    <source>
        <dbReference type="ARBA" id="ARBA00022723"/>
    </source>
</evidence>
<comment type="function">
    <text evidence="6">ATPase that binds to both the 70S ribosome and the 50S ribosomal subunit in a nucleotide-independent manner.</text>
</comment>
<keyword evidence="5" id="KW-0460">Magnesium</keyword>
<dbReference type="OrthoDB" id="9810373at2"/>
<organism evidence="9 10">
    <name type="scientific">Buchnera aphidicola</name>
    <name type="common">Macrosiphum gaurae</name>
    <dbReference type="NCBI Taxonomy" id="2315801"/>
    <lineage>
        <taxon>Bacteria</taxon>
        <taxon>Pseudomonadati</taxon>
        <taxon>Pseudomonadota</taxon>
        <taxon>Gammaproteobacteria</taxon>
        <taxon>Enterobacterales</taxon>
        <taxon>Erwiniaceae</taxon>
        <taxon>Buchnera</taxon>
    </lineage>
</organism>
<dbReference type="GO" id="GO:0043023">
    <property type="term" value="F:ribosomal large subunit binding"/>
    <property type="evidence" value="ECO:0007669"/>
    <property type="project" value="UniProtKB-UniRule"/>
</dbReference>
<dbReference type="InterPro" id="IPR027417">
    <property type="entry name" value="P-loop_NTPase"/>
</dbReference>
<dbReference type="GO" id="GO:0005737">
    <property type="term" value="C:cytoplasm"/>
    <property type="evidence" value="ECO:0007669"/>
    <property type="project" value="TreeGrafter"/>
</dbReference>
<sequence length="362" mass="41439">MGFKCGIIGLPNVGKSTLFNLLTKGNSAVANFPFCTIKPNIGIVPVIDERIDHLVKIVSPKKIVNAFIEFIDIAGLVKGASQGEGLGNQFLSNIRETDAVVHVVRCFKNDNITHIYNKVQPEEDIDIINTELILSDFDLCEKNILQLQKKISLKNNEVEKKIYVLKKCINHLKKFLMLKTLNLNKDEKELVSYLRFVTLKPMMYVANMNEEKESYYFLDKLNNIAKKEDSIVIPIYANLESELIKMNNEEQKDFMKEFNIKALGLNSIISSGYKLLNLITFFSVGIKEIRAWEILNGSTSIQAAHKIHSDFSRGFIRVEIIKYVDFIKYKSEVKIKEMGKLRIEGKKYCIQDGDIVHFLFNV</sequence>
<dbReference type="FunFam" id="3.10.20.30:FF:000001">
    <property type="entry name" value="Ribosome-binding ATPase YchF"/>
    <property type="match status" value="1"/>
</dbReference>
<gene>
    <name evidence="6 9" type="primary">ychF</name>
    <name evidence="9" type="ORF">D9V72_00965</name>
</gene>
<dbReference type="SUPFAM" id="SSF52540">
    <property type="entry name" value="P-loop containing nucleoside triphosphate hydrolases"/>
    <property type="match status" value="1"/>
</dbReference>
<dbReference type="PANTHER" id="PTHR23305">
    <property type="entry name" value="OBG GTPASE FAMILY"/>
    <property type="match status" value="1"/>
</dbReference>
<reference evidence="9 10" key="1">
    <citation type="submission" date="2018-12" db="EMBL/GenBank/DDBJ databases">
        <authorList>
            <person name="Chong R.A."/>
        </authorList>
    </citation>
    <scope>NUCLEOTIDE SEQUENCE [LARGE SCALE GENOMIC DNA]</scope>
    <source>
        <strain evidence="9 10">Mga</strain>
    </source>
</reference>
<keyword evidence="4 6" id="KW-0067">ATP-binding</keyword>
<dbReference type="InterPro" id="IPR013029">
    <property type="entry name" value="YchF_C"/>
</dbReference>
<dbReference type="NCBIfam" id="TIGR00092">
    <property type="entry name" value="redox-regulated ATPase YchF"/>
    <property type="match status" value="1"/>
</dbReference>
<dbReference type="PROSITE" id="PS51880">
    <property type="entry name" value="TGS"/>
    <property type="match status" value="1"/>
</dbReference>
<evidence type="ECO:0000259" key="7">
    <source>
        <dbReference type="PROSITE" id="PS51710"/>
    </source>
</evidence>
<dbReference type="Pfam" id="PF06071">
    <property type="entry name" value="YchF-GTPase_C"/>
    <property type="match status" value="1"/>
</dbReference>
<reference evidence="9 10" key="2">
    <citation type="submission" date="2019-05" db="EMBL/GenBank/DDBJ databases">
        <title>Genome evolution of the obligate endosymbiont Buchnera aphidicola.</title>
        <authorList>
            <person name="Moran N.A."/>
        </authorList>
    </citation>
    <scope>NUCLEOTIDE SEQUENCE [LARGE SCALE GENOMIC DNA]</scope>
    <source>
        <strain evidence="9 10">Mga</strain>
    </source>
</reference>
<proteinExistence type="inferred from homology"/>
<evidence type="ECO:0000256" key="1">
    <source>
        <dbReference type="ARBA" id="ARBA00001946"/>
    </source>
</evidence>
<dbReference type="CDD" id="cd01900">
    <property type="entry name" value="YchF"/>
    <property type="match status" value="1"/>
</dbReference>
<feature type="binding site" evidence="6">
    <location>
        <begin position="12"/>
        <end position="17"/>
    </location>
    <ligand>
        <name>ATP</name>
        <dbReference type="ChEBI" id="CHEBI:30616"/>
    </ligand>
</feature>
<dbReference type="GO" id="GO:0016887">
    <property type="term" value="F:ATP hydrolysis activity"/>
    <property type="evidence" value="ECO:0007669"/>
    <property type="project" value="UniProtKB-UniRule"/>
</dbReference>
<protein>
    <recommendedName>
        <fullName evidence="6">Ribosome-binding ATPase YchF</fullName>
    </recommendedName>
</protein>
<evidence type="ECO:0000313" key="10">
    <source>
        <dbReference type="Proteomes" id="UP000298716"/>
    </source>
</evidence>
<evidence type="ECO:0000259" key="8">
    <source>
        <dbReference type="PROSITE" id="PS51880"/>
    </source>
</evidence>
<dbReference type="GO" id="GO:0005525">
    <property type="term" value="F:GTP binding"/>
    <property type="evidence" value="ECO:0007669"/>
    <property type="project" value="InterPro"/>
</dbReference>
<comment type="cofactor">
    <cofactor evidence="1">
        <name>Mg(2+)</name>
        <dbReference type="ChEBI" id="CHEBI:18420"/>
    </cofactor>
</comment>
<dbReference type="InterPro" id="IPR012675">
    <property type="entry name" value="Beta-grasp_dom_sf"/>
</dbReference>
<dbReference type="EMBL" id="CP034867">
    <property type="protein sequence ID" value="QCI22647.1"/>
    <property type="molecule type" value="Genomic_DNA"/>
</dbReference>
<dbReference type="Proteomes" id="UP000298716">
    <property type="component" value="Chromosome"/>
</dbReference>
<dbReference type="GO" id="GO:0046872">
    <property type="term" value="F:metal ion binding"/>
    <property type="evidence" value="ECO:0007669"/>
    <property type="project" value="UniProtKB-KW"/>
</dbReference>
<dbReference type="AlphaFoldDB" id="A0A4D6Y160"/>
<dbReference type="SUPFAM" id="SSF81271">
    <property type="entry name" value="TGS-like"/>
    <property type="match status" value="1"/>
</dbReference>
<dbReference type="InterPro" id="IPR004396">
    <property type="entry name" value="ATPase_YchF/OLA1"/>
</dbReference>
<comment type="similarity">
    <text evidence="6">Belongs to the TRAFAC class OBG-HflX-like GTPase superfamily. OBG GTPase family. YchF/OLA1 subfamily.</text>
</comment>
<dbReference type="PANTHER" id="PTHR23305:SF18">
    <property type="entry name" value="OBG-TYPE G DOMAIN-CONTAINING PROTEIN"/>
    <property type="match status" value="1"/>
</dbReference>
<dbReference type="PRINTS" id="PR00326">
    <property type="entry name" value="GTP1OBG"/>
</dbReference>
<evidence type="ECO:0000256" key="4">
    <source>
        <dbReference type="ARBA" id="ARBA00022840"/>
    </source>
</evidence>
<dbReference type="InterPro" id="IPR012676">
    <property type="entry name" value="TGS-like"/>
</dbReference>
<name>A0A4D6Y160_9GAMM</name>
<feature type="domain" description="OBG-type G" evidence="7">
    <location>
        <begin position="3"/>
        <end position="255"/>
    </location>
</feature>
<evidence type="ECO:0000256" key="3">
    <source>
        <dbReference type="ARBA" id="ARBA00022741"/>
    </source>
</evidence>
<accession>A0A4D6Y160</accession>
<evidence type="ECO:0000313" key="9">
    <source>
        <dbReference type="EMBL" id="QCI22647.1"/>
    </source>
</evidence>
<dbReference type="InterPro" id="IPR004095">
    <property type="entry name" value="TGS"/>
</dbReference>
<dbReference type="PROSITE" id="PS51710">
    <property type="entry name" value="G_OBG"/>
    <property type="match status" value="1"/>
</dbReference>
<dbReference type="Gene3D" id="3.40.50.300">
    <property type="entry name" value="P-loop containing nucleotide triphosphate hydrolases"/>
    <property type="match status" value="1"/>
</dbReference>
<dbReference type="InterPro" id="IPR041706">
    <property type="entry name" value="YchF_N"/>
</dbReference>